<feature type="chain" id="PRO_5015696215" evidence="1">
    <location>
        <begin position="22"/>
        <end position="245"/>
    </location>
</feature>
<dbReference type="KEGG" id="fcr:HYN56_18550"/>
<dbReference type="Pfam" id="PF10988">
    <property type="entry name" value="DUF2807"/>
    <property type="match status" value="1"/>
</dbReference>
<dbReference type="PANTHER" id="PTHR39200:SF1">
    <property type="entry name" value="AUTO-TRANSPORTER ADHESIN HEAD GIN DOMAIN-CONTAINING PROTEIN-RELATED"/>
    <property type="match status" value="1"/>
</dbReference>
<accession>A0A2S1YPT7</accession>
<proteinExistence type="predicted"/>
<dbReference type="EMBL" id="CP029255">
    <property type="protein sequence ID" value="AWK06120.1"/>
    <property type="molecule type" value="Genomic_DNA"/>
</dbReference>
<evidence type="ECO:0000259" key="2">
    <source>
        <dbReference type="Pfam" id="PF10988"/>
    </source>
</evidence>
<protein>
    <submittedName>
        <fullName evidence="3">DUF2807 domain-containing protein</fullName>
    </submittedName>
</protein>
<feature type="domain" description="Putative auto-transporter adhesin head GIN" evidence="2">
    <location>
        <begin position="45"/>
        <end position="229"/>
    </location>
</feature>
<reference evidence="3 4" key="1">
    <citation type="submission" date="2018-05" db="EMBL/GenBank/DDBJ databases">
        <title>Genome sequencing of Flavobacterium sp. HYN0056.</title>
        <authorList>
            <person name="Yi H."/>
            <person name="Baek C."/>
        </authorList>
    </citation>
    <scope>NUCLEOTIDE SEQUENCE [LARGE SCALE GENOMIC DNA]</scope>
    <source>
        <strain evidence="3 4">HYN0056</strain>
    </source>
</reference>
<dbReference type="RefSeq" id="WP_109193538.1">
    <property type="nucleotide sequence ID" value="NZ_CP029255.1"/>
</dbReference>
<sequence length="245" mass="25579">MKKSILLVAVASLFVSTIVNAQWSTDKKTVKGNGKVTTETRTTTDYDGIKIAGFFDVDLIAGKEGKITVKGEENLLAAVKIEVEGSDLKIYVEKGTQIRPSSGQKIQITVPFEKISELSLAGSGNIKSKDVIKSENFAIKLAGSGNFTLPVDANNLDLSVSGSGNINLKGTADKFTTKLSGSGDIDASDLKSKVVDANVSGSGNSKVTCNESITARVAGSGNIKYIGNPEKKDVKVSGSGTITKG</sequence>
<dbReference type="Gene3D" id="2.160.20.120">
    <property type="match status" value="1"/>
</dbReference>
<keyword evidence="4" id="KW-1185">Reference proteome</keyword>
<name>A0A2S1YPT7_9FLAO</name>
<dbReference type="OrthoDB" id="5585143at2"/>
<dbReference type="PANTHER" id="PTHR39200">
    <property type="entry name" value="HYPOTHETICAL EXPORTED PROTEIN"/>
    <property type="match status" value="1"/>
</dbReference>
<gene>
    <name evidence="3" type="ORF">HYN56_18550</name>
</gene>
<dbReference type="AlphaFoldDB" id="A0A2S1YPT7"/>
<keyword evidence="1" id="KW-0732">Signal</keyword>
<evidence type="ECO:0000313" key="4">
    <source>
        <dbReference type="Proteomes" id="UP000245250"/>
    </source>
</evidence>
<dbReference type="Proteomes" id="UP000245250">
    <property type="component" value="Chromosome"/>
</dbReference>
<evidence type="ECO:0000256" key="1">
    <source>
        <dbReference type="SAM" id="SignalP"/>
    </source>
</evidence>
<dbReference type="InterPro" id="IPR021255">
    <property type="entry name" value="DUF2807"/>
</dbReference>
<organism evidence="3 4">
    <name type="scientific">Flavobacterium crocinum</name>
    <dbReference type="NCBI Taxonomy" id="2183896"/>
    <lineage>
        <taxon>Bacteria</taxon>
        <taxon>Pseudomonadati</taxon>
        <taxon>Bacteroidota</taxon>
        <taxon>Flavobacteriia</taxon>
        <taxon>Flavobacteriales</taxon>
        <taxon>Flavobacteriaceae</taxon>
        <taxon>Flavobacterium</taxon>
    </lineage>
</organism>
<evidence type="ECO:0000313" key="3">
    <source>
        <dbReference type="EMBL" id="AWK06120.1"/>
    </source>
</evidence>
<feature type="signal peptide" evidence="1">
    <location>
        <begin position="1"/>
        <end position="21"/>
    </location>
</feature>